<evidence type="ECO:0000313" key="3">
    <source>
        <dbReference type="Proteomes" id="UP000314294"/>
    </source>
</evidence>
<keyword evidence="1" id="KW-0472">Membrane</keyword>
<keyword evidence="1" id="KW-1133">Transmembrane helix</keyword>
<evidence type="ECO:0000313" key="2">
    <source>
        <dbReference type="EMBL" id="TNN64971.1"/>
    </source>
</evidence>
<gene>
    <name evidence="2" type="ORF">EYF80_024855</name>
</gene>
<accession>A0A4Z2HH85</accession>
<organism evidence="2 3">
    <name type="scientific">Liparis tanakae</name>
    <name type="common">Tanaka's snailfish</name>
    <dbReference type="NCBI Taxonomy" id="230148"/>
    <lineage>
        <taxon>Eukaryota</taxon>
        <taxon>Metazoa</taxon>
        <taxon>Chordata</taxon>
        <taxon>Craniata</taxon>
        <taxon>Vertebrata</taxon>
        <taxon>Euteleostomi</taxon>
        <taxon>Actinopterygii</taxon>
        <taxon>Neopterygii</taxon>
        <taxon>Teleostei</taxon>
        <taxon>Neoteleostei</taxon>
        <taxon>Acanthomorphata</taxon>
        <taxon>Eupercaria</taxon>
        <taxon>Perciformes</taxon>
        <taxon>Cottioidei</taxon>
        <taxon>Cottales</taxon>
        <taxon>Liparidae</taxon>
        <taxon>Liparis</taxon>
    </lineage>
</organism>
<dbReference type="EMBL" id="SRLO01000243">
    <property type="protein sequence ID" value="TNN64971.1"/>
    <property type="molecule type" value="Genomic_DNA"/>
</dbReference>
<proteinExistence type="predicted"/>
<feature type="transmembrane region" description="Helical" evidence="1">
    <location>
        <begin position="67"/>
        <end position="93"/>
    </location>
</feature>
<comment type="caution">
    <text evidence="2">The sequence shown here is derived from an EMBL/GenBank/DDBJ whole genome shotgun (WGS) entry which is preliminary data.</text>
</comment>
<dbReference type="AlphaFoldDB" id="A0A4Z2HH85"/>
<sequence length="201" mass="22377">MFEELLKCFRPFKRAAMMRMWPTLVQSDQVTVRQVDDLHRDVTFLDFVIQMLNVFFVFDTWKLEHIIIIIIIILILVIMISCIVFKPGSIVIFCAKAKGSPLMDDSFCLLAASGQLPALRVVPSHVSGSIAARCRAPAGGETHETSNRKGIYQCQLLVEHIEITLGVGAASKEREGIDPSLALGLSMPPSTWYCCSSKTDM</sequence>
<reference evidence="2 3" key="1">
    <citation type="submission" date="2019-03" db="EMBL/GenBank/DDBJ databases">
        <title>First draft genome of Liparis tanakae, snailfish: a comprehensive survey of snailfish specific genes.</title>
        <authorList>
            <person name="Kim W."/>
            <person name="Song I."/>
            <person name="Jeong J.-H."/>
            <person name="Kim D."/>
            <person name="Kim S."/>
            <person name="Ryu S."/>
            <person name="Song J.Y."/>
            <person name="Lee S.K."/>
        </authorList>
    </citation>
    <scope>NUCLEOTIDE SEQUENCE [LARGE SCALE GENOMIC DNA]</scope>
    <source>
        <tissue evidence="2">Muscle</tissue>
    </source>
</reference>
<dbReference type="Proteomes" id="UP000314294">
    <property type="component" value="Unassembled WGS sequence"/>
</dbReference>
<evidence type="ECO:0000256" key="1">
    <source>
        <dbReference type="SAM" id="Phobius"/>
    </source>
</evidence>
<keyword evidence="3" id="KW-1185">Reference proteome</keyword>
<keyword evidence="1" id="KW-0812">Transmembrane</keyword>
<name>A0A4Z2HH85_9TELE</name>
<protein>
    <submittedName>
        <fullName evidence="2">Uncharacterized protein</fullName>
    </submittedName>
</protein>